<dbReference type="SUPFAM" id="SSF51905">
    <property type="entry name" value="FAD/NAD(P)-binding domain"/>
    <property type="match status" value="1"/>
</dbReference>
<dbReference type="AlphaFoldDB" id="A0A2K8SZA6"/>
<dbReference type="Gene3D" id="3.50.50.60">
    <property type="entry name" value="FAD/NAD(P)-binding domain"/>
    <property type="match status" value="1"/>
</dbReference>
<feature type="domain" description="FAD-binding" evidence="1">
    <location>
        <begin position="2"/>
        <end position="37"/>
    </location>
</feature>
<sequence length="46" mass="4888">MGGGPAGAVLALLLARQGISVTLLEAHKDFDRDFRGDPRTPSARRP</sequence>
<proteinExistence type="predicted"/>
<evidence type="ECO:0000313" key="2">
    <source>
        <dbReference type="EMBL" id="AUB40776.1"/>
    </source>
</evidence>
<dbReference type="KEGG" id="nfl:COO91_06801"/>
<name>A0A2K8SZA6_9NOSO</name>
<reference evidence="2 3" key="1">
    <citation type="submission" date="2017-11" db="EMBL/GenBank/DDBJ databases">
        <title>Complete genome of a free-living desiccation-tolerant cyanobacterium and its photosynthetic adaptation to extreme terrestrial habitat.</title>
        <authorList>
            <person name="Shang J."/>
        </authorList>
    </citation>
    <scope>NUCLEOTIDE SEQUENCE [LARGE SCALE GENOMIC DNA]</scope>
    <source>
        <strain evidence="2 3">CCNUN1</strain>
    </source>
</reference>
<dbReference type="InterPro" id="IPR036188">
    <property type="entry name" value="FAD/NAD-bd_sf"/>
</dbReference>
<gene>
    <name evidence="2" type="ORF">COO91_06801</name>
</gene>
<dbReference type="EMBL" id="CP024785">
    <property type="protein sequence ID" value="AUB40776.1"/>
    <property type="molecule type" value="Genomic_DNA"/>
</dbReference>
<keyword evidence="3" id="KW-1185">Reference proteome</keyword>
<accession>A0A2K8SZA6</accession>
<dbReference type="GO" id="GO:0071949">
    <property type="term" value="F:FAD binding"/>
    <property type="evidence" value="ECO:0007669"/>
    <property type="project" value="InterPro"/>
</dbReference>
<protein>
    <submittedName>
        <fullName evidence="2">2-polyprenyl-6-methoxyphenol hydroxylase and related FAD-dependent oxidoreductases</fullName>
    </submittedName>
</protein>
<evidence type="ECO:0000313" key="3">
    <source>
        <dbReference type="Proteomes" id="UP000232003"/>
    </source>
</evidence>
<evidence type="ECO:0000259" key="1">
    <source>
        <dbReference type="Pfam" id="PF01494"/>
    </source>
</evidence>
<dbReference type="Proteomes" id="UP000232003">
    <property type="component" value="Chromosome"/>
</dbReference>
<dbReference type="Pfam" id="PF01494">
    <property type="entry name" value="FAD_binding_3"/>
    <property type="match status" value="1"/>
</dbReference>
<dbReference type="InterPro" id="IPR002938">
    <property type="entry name" value="FAD-bd"/>
</dbReference>
<organism evidence="2 3">
    <name type="scientific">Nostoc flagelliforme CCNUN1</name>
    <dbReference type="NCBI Taxonomy" id="2038116"/>
    <lineage>
        <taxon>Bacteria</taxon>
        <taxon>Bacillati</taxon>
        <taxon>Cyanobacteriota</taxon>
        <taxon>Cyanophyceae</taxon>
        <taxon>Nostocales</taxon>
        <taxon>Nostocaceae</taxon>
        <taxon>Nostoc</taxon>
    </lineage>
</organism>